<evidence type="ECO:0008006" key="3">
    <source>
        <dbReference type="Google" id="ProtNLM"/>
    </source>
</evidence>
<protein>
    <recommendedName>
        <fullName evidence="3">EthD domain-containing protein</fullName>
    </recommendedName>
</protein>
<accession>A0A2T3Z0H5</accession>
<organism evidence="1 2">
    <name type="scientific">Trichoderma asperellum (strain ATCC 204424 / CBS 433.97 / NBRC 101777)</name>
    <dbReference type="NCBI Taxonomy" id="1042311"/>
    <lineage>
        <taxon>Eukaryota</taxon>
        <taxon>Fungi</taxon>
        <taxon>Dikarya</taxon>
        <taxon>Ascomycota</taxon>
        <taxon>Pezizomycotina</taxon>
        <taxon>Sordariomycetes</taxon>
        <taxon>Hypocreomycetidae</taxon>
        <taxon>Hypocreales</taxon>
        <taxon>Hypocreaceae</taxon>
        <taxon>Trichoderma</taxon>
    </lineage>
</organism>
<dbReference type="AlphaFoldDB" id="A0A2T3Z0H5"/>
<dbReference type="OrthoDB" id="3830579at2759"/>
<reference evidence="1 2" key="1">
    <citation type="submission" date="2016-07" db="EMBL/GenBank/DDBJ databases">
        <title>Multiple horizontal gene transfer events from other fungi enriched the ability of initially mycotrophic Trichoderma (Ascomycota) to feed on dead plant biomass.</title>
        <authorList>
            <consortium name="DOE Joint Genome Institute"/>
            <person name="Aerts A."/>
            <person name="Atanasova L."/>
            <person name="Chenthamara K."/>
            <person name="Zhang J."/>
            <person name="Grujic M."/>
            <person name="Henrissat B."/>
            <person name="Kuo A."/>
            <person name="Salamov A."/>
            <person name="Lipzen A."/>
            <person name="Labutti K."/>
            <person name="Barry K."/>
            <person name="Miao Y."/>
            <person name="Rahimi M.J."/>
            <person name="Shen Q."/>
            <person name="Grigoriev I.V."/>
            <person name="Kubicek C.P."/>
            <person name="Druzhinina I.S."/>
        </authorList>
    </citation>
    <scope>NUCLEOTIDE SEQUENCE [LARGE SCALE GENOMIC DNA]</scope>
    <source>
        <strain evidence="1 2">CBS 433.97</strain>
    </source>
</reference>
<gene>
    <name evidence="1" type="ORF">M441DRAFT_39404</name>
</gene>
<sequence>MNINDKVVAELVQTCISVSLNQYKDVYNKQIHPILMAQPGMIAAMAGVITSVSGQDSTQKEDGATVLSLVIWENVHSHIDFVTGPAAGPFFDAALPLMRETPSVEHYEVDGLQPAAFNSIYAQILKASSASDKEFLASIFKRHATIEGSEMALFSDCTEDSSKKALILFGNSEQFEAAGDIMDRGTRIERYNIEWHSRGTKSYH</sequence>
<proteinExistence type="predicted"/>
<name>A0A2T3Z0H5_TRIA4</name>
<dbReference type="Proteomes" id="UP000240493">
    <property type="component" value="Unassembled WGS sequence"/>
</dbReference>
<dbReference type="EMBL" id="KZ679266">
    <property type="protein sequence ID" value="PTB38303.1"/>
    <property type="molecule type" value="Genomic_DNA"/>
</dbReference>
<evidence type="ECO:0000313" key="2">
    <source>
        <dbReference type="Proteomes" id="UP000240493"/>
    </source>
</evidence>
<keyword evidence="2" id="KW-1185">Reference proteome</keyword>
<evidence type="ECO:0000313" key="1">
    <source>
        <dbReference type="EMBL" id="PTB38303.1"/>
    </source>
</evidence>